<dbReference type="Gene3D" id="1.20.1250.20">
    <property type="entry name" value="MFS general substrate transporter like domains"/>
    <property type="match status" value="1"/>
</dbReference>
<keyword evidence="4 6" id="KW-0472">Membrane</keyword>
<feature type="transmembrane region" description="Helical" evidence="6">
    <location>
        <begin position="409"/>
        <end position="429"/>
    </location>
</feature>
<evidence type="ECO:0000259" key="7">
    <source>
        <dbReference type="PROSITE" id="PS50850"/>
    </source>
</evidence>
<dbReference type="FunFam" id="1.20.1250.20:FF:000011">
    <property type="entry name" value="MFS multidrug transporter, putative"/>
    <property type="match status" value="1"/>
</dbReference>
<feature type="transmembrane region" description="Helical" evidence="6">
    <location>
        <begin position="330"/>
        <end position="349"/>
    </location>
</feature>
<dbReference type="PROSITE" id="PS50850">
    <property type="entry name" value="MFS"/>
    <property type="match status" value="1"/>
</dbReference>
<feature type="domain" description="Major facilitator superfamily (MFS) profile" evidence="7">
    <location>
        <begin position="91"/>
        <end position="527"/>
    </location>
</feature>
<feature type="transmembrane region" description="Helical" evidence="6">
    <location>
        <begin position="466"/>
        <end position="491"/>
    </location>
</feature>
<dbReference type="SUPFAM" id="SSF103473">
    <property type="entry name" value="MFS general substrate transporter"/>
    <property type="match status" value="1"/>
</dbReference>
<evidence type="ECO:0000313" key="8">
    <source>
        <dbReference type="EMBL" id="KAI0291083.1"/>
    </source>
</evidence>
<reference evidence="8" key="1">
    <citation type="journal article" date="2022" name="New Phytol.">
        <title>Evolutionary transition to the ectomycorrhizal habit in the genomes of a hyperdiverse lineage of mushroom-forming fungi.</title>
        <authorList>
            <person name="Looney B."/>
            <person name="Miyauchi S."/>
            <person name="Morin E."/>
            <person name="Drula E."/>
            <person name="Courty P.E."/>
            <person name="Kohler A."/>
            <person name="Kuo A."/>
            <person name="LaButti K."/>
            <person name="Pangilinan J."/>
            <person name="Lipzen A."/>
            <person name="Riley R."/>
            <person name="Andreopoulos W."/>
            <person name="He G."/>
            <person name="Johnson J."/>
            <person name="Nolan M."/>
            <person name="Tritt A."/>
            <person name="Barry K.W."/>
            <person name="Grigoriev I.V."/>
            <person name="Nagy L.G."/>
            <person name="Hibbett D."/>
            <person name="Henrissat B."/>
            <person name="Matheny P.B."/>
            <person name="Labbe J."/>
            <person name="Martin F.M."/>
        </authorList>
    </citation>
    <scope>NUCLEOTIDE SEQUENCE</scope>
    <source>
        <strain evidence="8">BPL690</strain>
    </source>
</reference>
<feature type="transmembrane region" description="Helical" evidence="6">
    <location>
        <begin position="157"/>
        <end position="175"/>
    </location>
</feature>
<dbReference type="Proteomes" id="UP001203297">
    <property type="component" value="Unassembled WGS sequence"/>
</dbReference>
<gene>
    <name evidence="8" type="ORF">B0F90DRAFT_1650420</name>
</gene>
<organism evidence="8 9">
    <name type="scientific">Multifurca ochricompacta</name>
    <dbReference type="NCBI Taxonomy" id="376703"/>
    <lineage>
        <taxon>Eukaryota</taxon>
        <taxon>Fungi</taxon>
        <taxon>Dikarya</taxon>
        <taxon>Basidiomycota</taxon>
        <taxon>Agaricomycotina</taxon>
        <taxon>Agaricomycetes</taxon>
        <taxon>Russulales</taxon>
        <taxon>Russulaceae</taxon>
        <taxon>Multifurca</taxon>
    </lineage>
</organism>
<evidence type="ECO:0000313" key="9">
    <source>
        <dbReference type="Proteomes" id="UP001203297"/>
    </source>
</evidence>
<dbReference type="GO" id="GO:0005886">
    <property type="term" value="C:plasma membrane"/>
    <property type="evidence" value="ECO:0007669"/>
    <property type="project" value="TreeGrafter"/>
</dbReference>
<keyword evidence="9" id="KW-1185">Reference proteome</keyword>
<keyword evidence="3 6" id="KW-1133">Transmembrane helix</keyword>
<proteinExistence type="predicted"/>
<dbReference type="PANTHER" id="PTHR23502:SF74">
    <property type="entry name" value="MAJOR FACILITATOR SUPERFAMILY (MFS) PROFILE DOMAIN-CONTAINING PROTEIN"/>
    <property type="match status" value="1"/>
</dbReference>
<feature type="transmembrane region" description="Helical" evidence="6">
    <location>
        <begin position="503"/>
        <end position="523"/>
    </location>
</feature>
<dbReference type="InterPro" id="IPR011701">
    <property type="entry name" value="MFS"/>
</dbReference>
<feature type="compositionally biased region" description="Basic and acidic residues" evidence="5">
    <location>
        <begin position="40"/>
        <end position="54"/>
    </location>
</feature>
<sequence length="560" mass="62118">MGYTDYSVEHSPTATALDYTTSLEAEVERTKHHTYYGDDSPEKSPKGSGPKKDLAGPASSIEHSDSIIVTWDGPDDPENPKNWSFGYKWFITIICSLLTLNVTYASSAPSTASFAISSQFHSSTEESYLVTSMFLVGYVFGPMFWGPGSELVGRRPAMIFTFAIYTILHLGQALAQDMKTVIITRFFAGFFACSPLTNSSGVIADIWDPVYRGIATSVFSTTVFLGPVLGPVISGYIVVSHLGWRWVFWVMMIFADFCTALGAVFIPETYAPVLLAKKARNATTASRLRALDPEKNKNLYAEGEKIDWAPRAFLDRTILRPIRMLFVEPILLLITVYISLVYGVIYAMFEAFPVIFVRIHHFTIQHDGLIFIGVGIGSVIATLANIWLLRPYPRLLKEWRGFPPPEARLPSAMIGGPLLAISIFLLGWTGNYESVPWYVPALSTIPLGASISLVFMSCLSYLVDTYLMYSASAFAANTMMRSIVGAAFPLFTVQMYEGMGVNWASTLIGGFSLLLAPMPFFFYKYGPRIRANSQFAPCMVRSFFFVRGSSPYHLEAIDLS</sequence>
<evidence type="ECO:0000256" key="2">
    <source>
        <dbReference type="ARBA" id="ARBA00022692"/>
    </source>
</evidence>
<evidence type="ECO:0000256" key="6">
    <source>
        <dbReference type="SAM" id="Phobius"/>
    </source>
</evidence>
<feature type="transmembrane region" description="Helical" evidence="6">
    <location>
        <begin position="435"/>
        <end position="459"/>
    </location>
</feature>
<evidence type="ECO:0000256" key="5">
    <source>
        <dbReference type="SAM" id="MobiDB-lite"/>
    </source>
</evidence>
<dbReference type="InterPro" id="IPR036259">
    <property type="entry name" value="MFS_trans_sf"/>
</dbReference>
<feature type="transmembrane region" description="Helical" evidence="6">
    <location>
        <begin position="89"/>
        <end position="107"/>
    </location>
</feature>
<dbReference type="EMBL" id="WTXG01000175">
    <property type="protein sequence ID" value="KAI0291083.1"/>
    <property type="molecule type" value="Genomic_DNA"/>
</dbReference>
<feature type="region of interest" description="Disordered" evidence="5">
    <location>
        <begin position="30"/>
        <end position="60"/>
    </location>
</feature>
<evidence type="ECO:0000256" key="4">
    <source>
        <dbReference type="ARBA" id="ARBA00023136"/>
    </source>
</evidence>
<dbReference type="GO" id="GO:0022857">
    <property type="term" value="F:transmembrane transporter activity"/>
    <property type="evidence" value="ECO:0007669"/>
    <property type="project" value="InterPro"/>
</dbReference>
<protein>
    <submittedName>
        <fullName evidence="8">MFS polyamine transporter</fullName>
    </submittedName>
</protein>
<name>A0AAD4QEW5_9AGAM</name>
<dbReference type="InterPro" id="IPR020846">
    <property type="entry name" value="MFS_dom"/>
</dbReference>
<accession>A0AAD4QEW5</accession>
<dbReference type="CDD" id="cd17323">
    <property type="entry name" value="MFS_Tpo1_MDR_like"/>
    <property type="match status" value="1"/>
</dbReference>
<feature type="transmembrane region" description="Helical" evidence="6">
    <location>
        <begin position="219"/>
        <end position="240"/>
    </location>
</feature>
<feature type="transmembrane region" description="Helical" evidence="6">
    <location>
        <begin position="127"/>
        <end position="145"/>
    </location>
</feature>
<evidence type="ECO:0000256" key="1">
    <source>
        <dbReference type="ARBA" id="ARBA00004141"/>
    </source>
</evidence>
<dbReference type="AlphaFoldDB" id="A0AAD4QEW5"/>
<comment type="caution">
    <text evidence="8">The sequence shown here is derived from an EMBL/GenBank/DDBJ whole genome shotgun (WGS) entry which is preliminary data.</text>
</comment>
<comment type="subcellular location">
    <subcellularLocation>
        <location evidence="1">Membrane</location>
        <topology evidence="1">Multi-pass membrane protein</topology>
    </subcellularLocation>
</comment>
<feature type="transmembrane region" description="Helical" evidence="6">
    <location>
        <begin position="246"/>
        <end position="266"/>
    </location>
</feature>
<keyword evidence="2 6" id="KW-0812">Transmembrane</keyword>
<feature type="transmembrane region" description="Helical" evidence="6">
    <location>
        <begin position="369"/>
        <end position="388"/>
    </location>
</feature>
<dbReference type="Pfam" id="PF07690">
    <property type="entry name" value="MFS_1"/>
    <property type="match status" value="1"/>
</dbReference>
<feature type="transmembrane region" description="Helical" evidence="6">
    <location>
        <begin position="187"/>
        <end position="207"/>
    </location>
</feature>
<dbReference type="PANTHER" id="PTHR23502">
    <property type="entry name" value="MAJOR FACILITATOR SUPERFAMILY"/>
    <property type="match status" value="1"/>
</dbReference>
<evidence type="ECO:0000256" key="3">
    <source>
        <dbReference type="ARBA" id="ARBA00022989"/>
    </source>
</evidence>